<proteinExistence type="predicted"/>
<protein>
    <submittedName>
        <fullName evidence="1">Uncharacterized protein</fullName>
    </submittedName>
</protein>
<dbReference type="AlphaFoldDB" id="A7NMU1"/>
<dbReference type="OrthoDB" id="159171at2"/>
<dbReference type="Proteomes" id="UP000000263">
    <property type="component" value="Chromosome"/>
</dbReference>
<organism evidence="1 2">
    <name type="scientific">Roseiflexus castenholzii (strain DSM 13941 / HLO8)</name>
    <dbReference type="NCBI Taxonomy" id="383372"/>
    <lineage>
        <taxon>Bacteria</taxon>
        <taxon>Bacillati</taxon>
        <taxon>Chloroflexota</taxon>
        <taxon>Chloroflexia</taxon>
        <taxon>Chloroflexales</taxon>
        <taxon>Roseiflexineae</taxon>
        <taxon>Roseiflexaceae</taxon>
        <taxon>Roseiflexus</taxon>
    </lineage>
</organism>
<name>A7NMU1_ROSCS</name>
<sequence>MIDQSVRSLLEGVIDTPLKLQLALMFAERRCLYATAAQVADRIYRDIWSTREALRELAEGGVLSETMTKDGPAYAFCPSGELAEPIRRLVQCYNEPLERDLLYRTLREIAGDASYRRAVRMGIAFESMSF</sequence>
<dbReference type="EMBL" id="CP000804">
    <property type="protein sequence ID" value="ABU58865.1"/>
    <property type="molecule type" value="Genomic_DNA"/>
</dbReference>
<evidence type="ECO:0000313" key="2">
    <source>
        <dbReference type="Proteomes" id="UP000000263"/>
    </source>
</evidence>
<accession>A7NMU1</accession>
<keyword evidence="2" id="KW-1185">Reference proteome</keyword>
<dbReference type="RefSeq" id="WP_012121289.1">
    <property type="nucleotide sequence ID" value="NC_009767.1"/>
</dbReference>
<gene>
    <name evidence="1" type="ordered locus">Rcas_2794</name>
</gene>
<dbReference type="HOGENOM" id="CLU_1966627_0_0_0"/>
<dbReference type="eggNOG" id="ENOG502ZTWX">
    <property type="taxonomic scope" value="Bacteria"/>
</dbReference>
<evidence type="ECO:0000313" key="1">
    <source>
        <dbReference type="EMBL" id="ABU58865.1"/>
    </source>
</evidence>
<dbReference type="KEGG" id="rca:Rcas_2794"/>
<reference evidence="1 2" key="1">
    <citation type="submission" date="2007-08" db="EMBL/GenBank/DDBJ databases">
        <title>Complete sequence of Roseiflexus castenholzii DSM 13941.</title>
        <authorList>
            <consortium name="US DOE Joint Genome Institute"/>
            <person name="Copeland A."/>
            <person name="Lucas S."/>
            <person name="Lapidus A."/>
            <person name="Barry K."/>
            <person name="Glavina del Rio T."/>
            <person name="Dalin E."/>
            <person name="Tice H."/>
            <person name="Pitluck S."/>
            <person name="Thompson L.S."/>
            <person name="Brettin T."/>
            <person name="Bruce D."/>
            <person name="Detter J.C."/>
            <person name="Han C."/>
            <person name="Tapia R."/>
            <person name="Schmutz J."/>
            <person name="Larimer F."/>
            <person name="Land M."/>
            <person name="Hauser L."/>
            <person name="Kyrpides N."/>
            <person name="Mikhailova N."/>
            <person name="Bryant D.A."/>
            <person name="Hanada S."/>
            <person name="Tsukatani Y."/>
            <person name="Richardson P."/>
        </authorList>
    </citation>
    <scope>NUCLEOTIDE SEQUENCE [LARGE SCALE GENOMIC DNA]</scope>
    <source>
        <strain evidence="2">DSM 13941 / HLO8</strain>
    </source>
</reference>